<dbReference type="Pfam" id="PF13481">
    <property type="entry name" value="AAA_25"/>
    <property type="match status" value="1"/>
</dbReference>
<dbReference type="SUPFAM" id="SSF52540">
    <property type="entry name" value="P-loop containing nucleoside triphosphate hydrolases"/>
    <property type="match status" value="1"/>
</dbReference>
<keyword evidence="3" id="KW-1185">Reference proteome</keyword>
<accession>A0A7W9EKN1</accession>
<sequence>MVAIPGTKSVVYDPDKPAPELQASNDNDPAKGKQVLNLRDWTSSIYASEPPPVEYLVDGVIEKGIPGLIAAMGEVGKSYLMLELARRVAFGSSRFASPIFGGQVVQEGTAVFLTGEDDRNALHRRMHAIDPEQARLTARNERLIAVPLPSAAPSIQPYWVEKKGELIETEAWSRLKDQLLSFSDLRLVVLDPLQLLALLPLNEDPAAGQFVCASIASLAAESGANVFFTHHMNKGAKSIANLADAREAVRGTTAIVDGVRVAYGLWYGDEQKSKAICKQIGIPFTFNRIAYGGVLKANGAAKRILTTYSRNPSGLLVDANARLGGDFIDQDDLRTALVIAIEAAAADGQPFAKTGQAGLFENKERLPEDLRGLSKHKMGELADSALDRGEIVRATAKGEKTPKWLDVPGGQFAIGIGEFGVGAIRKPVPG</sequence>
<comment type="caution">
    <text evidence="2">The sequence shown here is derived from an EMBL/GenBank/DDBJ whole genome shotgun (WGS) entry which is preliminary data.</text>
</comment>
<reference evidence="2 3" key="1">
    <citation type="submission" date="2020-08" db="EMBL/GenBank/DDBJ databases">
        <title>Genomic Encyclopedia of Type Strains, Phase IV (KMG-IV): sequencing the most valuable type-strain genomes for metagenomic binning, comparative biology and taxonomic classification.</title>
        <authorList>
            <person name="Goeker M."/>
        </authorList>
    </citation>
    <scope>NUCLEOTIDE SEQUENCE [LARGE SCALE GENOMIC DNA]</scope>
    <source>
        <strain evidence="2 3">DSM 26944</strain>
    </source>
</reference>
<name>A0A7W9EKN1_9HYPH</name>
<organism evidence="2 3">
    <name type="scientific">Brucella daejeonensis</name>
    <dbReference type="NCBI Taxonomy" id="659015"/>
    <lineage>
        <taxon>Bacteria</taxon>
        <taxon>Pseudomonadati</taxon>
        <taxon>Pseudomonadota</taxon>
        <taxon>Alphaproteobacteria</taxon>
        <taxon>Hyphomicrobiales</taxon>
        <taxon>Brucellaceae</taxon>
        <taxon>Brucella/Ochrobactrum group</taxon>
        <taxon>Brucella</taxon>
    </lineage>
</organism>
<evidence type="ECO:0000256" key="1">
    <source>
        <dbReference type="SAM" id="MobiDB-lite"/>
    </source>
</evidence>
<dbReference type="AlphaFoldDB" id="A0A7W9EKN1"/>
<proteinExistence type="predicted"/>
<evidence type="ECO:0000313" key="2">
    <source>
        <dbReference type="EMBL" id="MBB5701459.1"/>
    </source>
</evidence>
<protein>
    <submittedName>
        <fullName evidence="2">Uncharacterized protein</fullName>
    </submittedName>
</protein>
<gene>
    <name evidence="2" type="ORF">FHS76_001310</name>
</gene>
<dbReference type="Proteomes" id="UP000555546">
    <property type="component" value="Unassembled WGS sequence"/>
</dbReference>
<dbReference type="RefSeq" id="WP_183649724.1">
    <property type="nucleotide sequence ID" value="NZ_JACIJG010000004.1"/>
</dbReference>
<dbReference type="Gene3D" id="3.40.50.300">
    <property type="entry name" value="P-loop containing nucleotide triphosphate hydrolases"/>
    <property type="match status" value="1"/>
</dbReference>
<dbReference type="InterPro" id="IPR027417">
    <property type="entry name" value="P-loop_NTPase"/>
</dbReference>
<dbReference type="EMBL" id="JACIJG010000004">
    <property type="protein sequence ID" value="MBB5701459.1"/>
    <property type="molecule type" value="Genomic_DNA"/>
</dbReference>
<feature type="region of interest" description="Disordered" evidence="1">
    <location>
        <begin position="1"/>
        <end position="32"/>
    </location>
</feature>
<evidence type="ECO:0000313" key="3">
    <source>
        <dbReference type="Proteomes" id="UP000555546"/>
    </source>
</evidence>